<dbReference type="PANTHER" id="PTHR21838">
    <property type="entry name" value="COILED-COIL DOMAIN-CONTAINING PROTEIN 137"/>
    <property type="match status" value="1"/>
</dbReference>
<reference evidence="3 4" key="1">
    <citation type="submission" date="2016-03" db="EMBL/GenBank/DDBJ databases">
        <title>EvidentialGene: Evidence-directed Construction of Genes on Genomes.</title>
        <authorList>
            <person name="Gilbert D.G."/>
            <person name="Choi J.-H."/>
            <person name="Mockaitis K."/>
            <person name="Colbourne J."/>
            <person name="Pfrender M."/>
        </authorList>
    </citation>
    <scope>NUCLEOTIDE SEQUENCE [LARGE SCALE GENOMIC DNA]</scope>
    <source>
        <strain evidence="3 4">Xinb3</strain>
        <tissue evidence="3">Complete organism</tissue>
    </source>
</reference>
<evidence type="ECO:0000256" key="2">
    <source>
        <dbReference type="SAM" id="MobiDB-lite"/>
    </source>
</evidence>
<evidence type="ECO:0000313" key="3">
    <source>
        <dbReference type="EMBL" id="KZS16775.1"/>
    </source>
</evidence>
<dbReference type="OrthoDB" id="5876637at2759"/>
<accession>A0A0P5HEX8</accession>
<evidence type="ECO:0000313" key="4">
    <source>
        <dbReference type="Proteomes" id="UP000076858"/>
    </source>
</evidence>
<dbReference type="EMBL" id="LRGB01000687">
    <property type="protein sequence ID" value="KZS16775.1"/>
    <property type="molecule type" value="Genomic_DNA"/>
</dbReference>
<feature type="region of interest" description="Disordered" evidence="2">
    <location>
        <begin position="215"/>
        <end position="271"/>
    </location>
</feature>
<name>A0A0P5HEX8_9CRUS</name>
<dbReference type="STRING" id="35525.A0A0P5HEX8"/>
<feature type="compositionally biased region" description="Basic residues" evidence="2">
    <location>
        <begin position="1"/>
        <end position="12"/>
    </location>
</feature>
<sequence length="295" mass="35065">MGRKIPAKKHHGVKDPEKQAERRNAKIKLKINEAPVDIDDQEIPKKLKNLFERKKYKKMKLVDDEPAPIKKAGKSEANPYRPQRPIKKIPKFERYPGESDRDFLWRTELTTRDYLKKAKFEDKYDVDVETNERTGEMDIKKRDKNLKFIEDGAKIEPKNKWEKKKLKKLEKLQQEREERKKLKKEKFKMRKLFKKNKRLKQDDFSVLKQDKVEFGDVAERPPTLTAKPRKSNAMQNPGNRDLLLKNMEQNDKPSSNLSGKRKDLSALDRAKLEEERQRVVDLYRKMQALKNANRA</sequence>
<dbReference type="Proteomes" id="UP000076858">
    <property type="component" value="Unassembled WGS sequence"/>
</dbReference>
<organism evidence="3 4">
    <name type="scientific">Daphnia magna</name>
    <dbReference type="NCBI Taxonomy" id="35525"/>
    <lineage>
        <taxon>Eukaryota</taxon>
        <taxon>Metazoa</taxon>
        <taxon>Ecdysozoa</taxon>
        <taxon>Arthropoda</taxon>
        <taxon>Crustacea</taxon>
        <taxon>Branchiopoda</taxon>
        <taxon>Diplostraca</taxon>
        <taxon>Cladocera</taxon>
        <taxon>Anomopoda</taxon>
        <taxon>Daphniidae</taxon>
        <taxon>Daphnia</taxon>
    </lineage>
</organism>
<comment type="caution">
    <text evidence="3">The sequence shown here is derived from an EMBL/GenBank/DDBJ whole genome shotgun (WGS) entry which is preliminary data.</text>
</comment>
<feature type="region of interest" description="Disordered" evidence="2">
    <location>
        <begin position="1"/>
        <end position="22"/>
    </location>
</feature>
<keyword evidence="1" id="KW-0175">Coiled coil</keyword>
<gene>
    <name evidence="3" type="ORF">APZ42_017416</name>
</gene>
<feature type="region of interest" description="Disordered" evidence="2">
    <location>
        <begin position="67"/>
        <end position="89"/>
    </location>
</feature>
<feature type="compositionally biased region" description="Basic and acidic residues" evidence="2">
    <location>
        <begin position="13"/>
        <end position="22"/>
    </location>
</feature>
<dbReference type="InterPro" id="IPR026680">
    <property type="entry name" value="CCDC137"/>
</dbReference>
<dbReference type="PANTHER" id="PTHR21838:SF2">
    <property type="entry name" value="COILED-COIL DOMAIN-CONTAINING PROTEIN 137"/>
    <property type="match status" value="1"/>
</dbReference>
<feature type="compositionally biased region" description="Basic and acidic residues" evidence="2">
    <location>
        <begin position="260"/>
        <end position="271"/>
    </location>
</feature>
<evidence type="ECO:0000256" key="1">
    <source>
        <dbReference type="SAM" id="Coils"/>
    </source>
</evidence>
<dbReference type="GO" id="GO:0005634">
    <property type="term" value="C:nucleus"/>
    <property type="evidence" value="ECO:0007669"/>
    <property type="project" value="TreeGrafter"/>
</dbReference>
<feature type="coiled-coil region" evidence="1">
    <location>
        <begin position="158"/>
        <end position="202"/>
    </location>
</feature>
<keyword evidence="4" id="KW-1185">Reference proteome</keyword>
<dbReference type="AlphaFoldDB" id="A0A0P5HEX8"/>
<proteinExistence type="predicted"/>
<protein>
    <submittedName>
        <fullName evidence="3">Coiled-coil domain-containing protein 137</fullName>
    </submittedName>
</protein>